<dbReference type="InterPro" id="IPR013482">
    <property type="entry name" value="Molybde_CF_guanTrfase"/>
</dbReference>
<evidence type="ECO:0000313" key="8">
    <source>
        <dbReference type="Proteomes" id="UP000286908"/>
    </source>
</evidence>
<dbReference type="OrthoDB" id="9788394at2"/>
<dbReference type="SUPFAM" id="SSF53448">
    <property type="entry name" value="Nucleotide-diphospho-sugar transferases"/>
    <property type="match status" value="1"/>
</dbReference>
<organism evidence="7 8">
    <name type="scientific">Morganella morganii</name>
    <name type="common">Proteus morganii</name>
    <dbReference type="NCBI Taxonomy" id="582"/>
    <lineage>
        <taxon>Bacteria</taxon>
        <taxon>Pseudomonadati</taxon>
        <taxon>Pseudomonadota</taxon>
        <taxon>Gammaproteobacteria</taxon>
        <taxon>Enterobacterales</taxon>
        <taxon>Morganellaceae</taxon>
        <taxon>Morganella</taxon>
    </lineage>
</organism>
<comment type="subunit">
    <text evidence="4">Monomer.</text>
</comment>
<keyword evidence="2 4" id="KW-0342">GTP-binding</keyword>
<dbReference type="GO" id="GO:0046872">
    <property type="term" value="F:metal ion binding"/>
    <property type="evidence" value="ECO:0007669"/>
    <property type="project" value="UniProtKB-KW"/>
</dbReference>
<dbReference type="Gene3D" id="3.40.50.300">
    <property type="entry name" value="P-loop containing nucleotide triphosphate hydrolases"/>
    <property type="match status" value="1"/>
</dbReference>
<dbReference type="PANTHER" id="PTHR40072:SF1">
    <property type="entry name" value="MOLYBDOPTERIN-GUANINE DINUCLEOTIDE BIOSYNTHESIS ADAPTER PROTEIN"/>
    <property type="match status" value="1"/>
</dbReference>
<dbReference type="HAMAP" id="MF_00316">
    <property type="entry name" value="MobA"/>
    <property type="match status" value="1"/>
</dbReference>
<geneLocation type="plasmid" evidence="7">
    <name>unnamed1</name>
</geneLocation>
<feature type="binding site" evidence="4">
    <location>
        <position position="105"/>
    </location>
    <ligand>
        <name>GTP</name>
        <dbReference type="ChEBI" id="CHEBI:37565"/>
    </ligand>
</feature>
<dbReference type="GO" id="GO:0005525">
    <property type="term" value="F:GTP binding"/>
    <property type="evidence" value="ECO:0007669"/>
    <property type="project" value="UniProtKB-UniRule"/>
</dbReference>
<comment type="catalytic activity">
    <reaction evidence="4">
        <text>Mo-molybdopterin + GTP + H(+) = Mo-molybdopterin guanine dinucleotide + diphosphate</text>
        <dbReference type="Rhea" id="RHEA:34243"/>
        <dbReference type="ChEBI" id="CHEBI:15378"/>
        <dbReference type="ChEBI" id="CHEBI:33019"/>
        <dbReference type="ChEBI" id="CHEBI:37565"/>
        <dbReference type="ChEBI" id="CHEBI:71302"/>
        <dbReference type="ChEBI" id="CHEBI:71310"/>
        <dbReference type="EC" id="2.7.7.77"/>
    </reaction>
</comment>
<dbReference type="FunFam" id="3.40.50.300:FF:000920">
    <property type="entry name" value="Molybdopterin-guanine dinucleotide biosynthesis protein B"/>
    <property type="match status" value="1"/>
</dbReference>
<name>A0A433ZRF4_MORMO</name>
<keyword evidence="4" id="KW-0479">Metal-binding</keyword>
<dbReference type="EC" id="2.7.7.77" evidence="4"/>
<comment type="similarity">
    <text evidence="4">Belongs to the MobA family.</text>
</comment>
<evidence type="ECO:0000256" key="2">
    <source>
        <dbReference type="ARBA" id="ARBA00023134"/>
    </source>
</evidence>
<keyword evidence="4" id="KW-0963">Cytoplasm</keyword>
<dbReference type="NCBIfam" id="TIGR02665">
    <property type="entry name" value="molyb_mobA"/>
    <property type="match status" value="1"/>
</dbReference>
<feature type="binding site" evidence="4">
    <location>
        <position position="75"/>
    </location>
    <ligand>
        <name>GTP</name>
        <dbReference type="ChEBI" id="CHEBI:37565"/>
    </ligand>
</feature>
<sequence length="371" mass="41116">MSEKLKMMMQLSGCILAGGRATRMQGQDKGLVLLGGIPLYQHSVKLLAPQTDDVFINANRNVRDYHATGLRVVADTLPDFPGPLAGMLAGLENALHDWVLFVPCDVPQFPADLAEKLWQQKGDALCAYAGDHQRAHPAFALCHRSLITPLTEYLTGGDRKLLLFMDKIGAKAVTFDANPGDFINLNTLAECREWEKQHRLPHPVPLLAVTAYSGTGKTTLLKKLIPQLRESGLRIGLVKHTHHDMDVDTPGKDSYELRKAGAYQTLVVSQARFALMTETPDGAEPDLTQLAARFDTRELDLILAEGFKGESVPKIALFRDVTDRPYQTLLDEFVIAFASDKPRQNVTVPQLDINNITAIRDFVISWLENNP</sequence>
<dbReference type="InterPro" id="IPR004435">
    <property type="entry name" value="MobB_dom"/>
</dbReference>
<keyword evidence="1 4" id="KW-0460">Magnesium</keyword>
<proteinExistence type="inferred from homology"/>
<comment type="caution">
    <text evidence="7">The sequence shown here is derived from an EMBL/GenBank/DDBJ whole genome shotgun (WGS) entry which is preliminary data.</text>
</comment>
<evidence type="ECO:0000259" key="5">
    <source>
        <dbReference type="Pfam" id="PF03205"/>
    </source>
</evidence>
<keyword evidence="7" id="KW-0548">Nucleotidyltransferase</keyword>
<evidence type="ECO:0000256" key="1">
    <source>
        <dbReference type="ARBA" id="ARBA00022842"/>
    </source>
</evidence>
<dbReference type="PANTHER" id="PTHR40072">
    <property type="entry name" value="MOLYBDOPTERIN-GUANINE DINUCLEOTIDE BIOSYNTHESIS ADAPTER PROTEIN-RELATED"/>
    <property type="match status" value="1"/>
</dbReference>
<evidence type="ECO:0000256" key="3">
    <source>
        <dbReference type="ARBA" id="ARBA00023150"/>
    </source>
</evidence>
<dbReference type="GO" id="GO:0005737">
    <property type="term" value="C:cytoplasm"/>
    <property type="evidence" value="ECO:0007669"/>
    <property type="project" value="UniProtKB-SubCell"/>
</dbReference>
<reference evidence="7 8" key="1">
    <citation type="submission" date="2017-08" db="EMBL/GenBank/DDBJ databases">
        <title>Draft genome sequence of pheromone producing symbiont Morganella morganii, of the female New Zealand grass grub Costelytra giveni.</title>
        <authorList>
            <person name="Laugraud A."/>
            <person name="Young S.D."/>
            <person name="Hurst M.H."/>
        </authorList>
    </citation>
    <scope>NUCLEOTIDE SEQUENCE [LARGE SCALE GENOMIC DNA]</scope>
    <source>
        <strain evidence="7 8">MMsCG</strain>
        <plasmid evidence="7">unnamed1</plasmid>
    </source>
</reference>
<evidence type="ECO:0000259" key="6">
    <source>
        <dbReference type="Pfam" id="PF12804"/>
    </source>
</evidence>
<dbReference type="Proteomes" id="UP000286908">
    <property type="component" value="Unassembled WGS sequence"/>
</dbReference>
<comment type="domain">
    <text evidence="4">The N-terminal domain determines nucleotide recognition and specific binding, while the C-terminal domain determines the specific binding to the target protein.</text>
</comment>
<feature type="binding site" evidence="4">
    <location>
        <position position="57"/>
    </location>
    <ligand>
        <name>GTP</name>
        <dbReference type="ChEBI" id="CHEBI:37565"/>
    </ligand>
</feature>
<evidence type="ECO:0000313" key="7">
    <source>
        <dbReference type="EMBL" id="RUT64698.1"/>
    </source>
</evidence>
<feature type="domain" description="MobA-like NTP transferase" evidence="6">
    <location>
        <begin position="13"/>
        <end position="162"/>
    </location>
</feature>
<dbReference type="Pfam" id="PF03205">
    <property type="entry name" value="MobB"/>
    <property type="match status" value="1"/>
</dbReference>
<dbReference type="CDD" id="cd02503">
    <property type="entry name" value="MobA"/>
    <property type="match status" value="1"/>
</dbReference>
<feature type="domain" description="Molybdopterin-guanine dinucleotide biosynthesis protein B (MobB)" evidence="5">
    <location>
        <begin position="207"/>
        <end position="340"/>
    </location>
</feature>
<dbReference type="CDD" id="cd03116">
    <property type="entry name" value="MobB"/>
    <property type="match status" value="1"/>
</dbReference>
<dbReference type="InterPro" id="IPR025877">
    <property type="entry name" value="MobA-like_NTP_Trfase"/>
</dbReference>
<dbReference type="SUPFAM" id="SSF52540">
    <property type="entry name" value="P-loop containing nucleoside triphosphate hydrolases"/>
    <property type="match status" value="1"/>
</dbReference>
<dbReference type="Gene3D" id="3.90.550.10">
    <property type="entry name" value="Spore Coat Polysaccharide Biosynthesis Protein SpsA, Chain A"/>
    <property type="match status" value="1"/>
</dbReference>
<feature type="binding site" evidence="4">
    <location>
        <position position="105"/>
    </location>
    <ligand>
        <name>Mg(2+)</name>
        <dbReference type="ChEBI" id="CHEBI:18420"/>
    </ligand>
</feature>
<dbReference type="InterPro" id="IPR029044">
    <property type="entry name" value="Nucleotide-diphossugar_trans"/>
</dbReference>
<comment type="subcellular location">
    <subcellularLocation>
        <location evidence="4">Cytoplasm</location>
    </subcellularLocation>
</comment>
<dbReference type="NCBIfam" id="TIGR00176">
    <property type="entry name" value="mobB"/>
    <property type="match status" value="1"/>
</dbReference>
<comment type="cofactor">
    <cofactor evidence="4">
        <name>Mg(2+)</name>
        <dbReference type="ChEBI" id="CHEBI:18420"/>
    </cofactor>
</comment>
<accession>A0A433ZRF4</accession>
<dbReference type="GO" id="GO:0006777">
    <property type="term" value="P:Mo-molybdopterin cofactor biosynthetic process"/>
    <property type="evidence" value="ECO:0007669"/>
    <property type="project" value="UniProtKB-KW"/>
</dbReference>
<dbReference type="NCBIfam" id="NF008021">
    <property type="entry name" value="PRK10751.1"/>
    <property type="match status" value="1"/>
</dbReference>
<dbReference type="InterPro" id="IPR052539">
    <property type="entry name" value="MGD_biosynthesis_adapter"/>
</dbReference>
<keyword evidence="4" id="KW-0547">Nucleotide-binding</keyword>
<evidence type="ECO:0000256" key="4">
    <source>
        <dbReference type="HAMAP-Rule" id="MF_00316"/>
    </source>
</evidence>
<dbReference type="EMBL" id="NRQY01000002">
    <property type="protein sequence ID" value="RUT64698.1"/>
    <property type="molecule type" value="Genomic_DNA"/>
</dbReference>
<gene>
    <name evidence="4" type="primary">mobA</name>
    <name evidence="7" type="ORF">CKG00_16195</name>
</gene>
<feature type="binding site" evidence="4">
    <location>
        <position position="29"/>
    </location>
    <ligand>
        <name>GTP</name>
        <dbReference type="ChEBI" id="CHEBI:37565"/>
    </ligand>
</feature>
<feature type="binding site" evidence="4">
    <location>
        <begin position="16"/>
        <end position="18"/>
    </location>
    <ligand>
        <name>GTP</name>
        <dbReference type="ChEBI" id="CHEBI:37565"/>
    </ligand>
</feature>
<comment type="function">
    <text evidence="4">Transfers a GMP moiety from GTP to Mo-molybdopterin (Mo-MPT) cofactor (Moco or molybdenum cofactor) to form Mo-molybdopterin guanine dinucleotide (Mo-MGD) cofactor.</text>
</comment>
<keyword evidence="4 7" id="KW-0808">Transferase</keyword>
<keyword evidence="3 4" id="KW-0501">Molybdenum cofactor biosynthesis</keyword>
<dbReference type="AlphaFoldDB" id="A0A433ZRF4"/>
<dbReference type="Pfam" id="PF12804">
    <property type="entry name" value="NTP_transf_3"/>
    <property type="match status" value="1"/>
</dbReference>
<protein>
    <recommendedName>
        <fullName evidence="4">Molybdenum cofactor guanylyltransferase</fullName>
        <shortName evidence="4">MoCo guanylyltransferase</shortName>
        <ecNumber evidence="4">2.7.7.77</ecNumber>
    </recommendedName>
    <alternativeName>
        <fullName evidence="4">GTP:molybdopterin guanylyltransferase</fullName>
    </alternativeName>
    <alternativeName>
        <fullName evidence="4">Mo-MPT guanylyltransferase</fullName>
    </alternativeName>
    <alternativeName>
        <fullName evidence="4">Molybdopterin guanylyltransferase</fullName>
    </alternativeName>
    <alternativeName>
        <fullName evidence="4">Molybdopterin-guanine dinucleotide synthase</fullName>
        <shortName evidence="4">MGD synthase</shortName>
    </alternativeName>
</protein>
<keyword evidence="7" id="KW-0614">Plasmid</keyword>
<dbReference type="InterPro" id="IPR027417">
    <property type="entry name" value="P-loop_NTPase"/>
</dbReference>
<dbReference type="GO" id="GO:0061603">
    <property type="term" value="F:molybdenum cofactor guanylyltransferase activity"/>
    <property type="evidence" value="ECO:0007669"/>
    <property type="project" value="UniProtKB-EC"/>
</dbReference>